<evidence type="ECO:0000313" key="2">
    <source>
        <dbReference type="Proteomes" id="UP001254832"/>
    </source>
</evidence>
<name>A0AAP5LL65_PAEAM</name>
<dbReference type="Proteomes" id="UP001254832">
    <property type="component" value="Unassembled WGS sequence"/>
</dbReference>
<proteinExistence type="predicted"/>
<evidence type="ECO:0000313" key="1">
    <source>
        <dbReference type="EMBL" id="MDR6722706.1"/>
    </source>
</evidence>
<dbReference type="EMBL" id="JAVDTR010000002">
    <property type="protein sequence ID" value="MDR6722706.1"/>
    <property type="molecule type" value="Genomic_DNA"/>
</dbReference>
<comment type="caution">
    <text evidence="1">The sequence shown here is derived from an EMBL/GenBank/DDBJ whole genome shotgun (WGS) entry which is preliminary data.</text>
</comment>
<organism evidence="1 2">
    <name type="scientific">Paenibacillus amylolyticus</name>
    <dbReference type="NCBI Taxonomy" id="1451"/>
    <lineage>
        <taxon>Bacteria</taxon>
        <taxon>Bacillati</taxon>
        <taxon>Bacillota</taxon>
        <taxon>Bacilli</taxon>
        <taxon>Bacillales</taxon>
        <taxon>Paenibacillaceae</taxon>
        <taxon>Paenibacillus</taxon>
    </lineage>
</organism>
<sequence>MAKPLREEAFFFAYNEAKSKFALDSIQAIQQETRIIKNVVILLILVS</sequence>
<reference evidence="1" key="1">
    <citation type="submission" date="2023-07" db="EMBL/GenBank/DDBJ databases">
        <title>Sorghum-associated microbial communities from plants grown in Nebraska, USA.</title>
        <authorList>
            <person name="Schachtman D."/>
        </authorList>
    </citation>
    <scope>NUCLEOTIDE SEQUENCE</scope>
    <source>
        <strain evidence="1">BE80</strain>
    </source>
</reference>
<accession>A0AAP5LL65</accession>
<gene>
    <name evidence="1" type="ORF">J2W91_001154</name>
</gene>
<dbReference type="AlphaFoldDB" id="A0AAP5LL65"/>
<protein>
    <submittedName>
        <fullName evidence="1">Uncharacterized protein</fullName>
    </submittedName>
</protein>